<organism evidence="2 3">
    <name type="scientific">Muricoccus vinaceus</name>
    <dbReference type="NCBI Taxonomy" id="424704"/>
    <lineage>
        <taxon>Bacteria</taxon>
        <taxon>Pseudomonadati</taxon>
        <taxon>Pseudomonadota</taxon>
        <taxon>Alphaproteobacteria</taxon>
        <taxon>Acetobacterales</taxon>
        <taxon>Roseomonadaceae</taxon>
        <taxon>Muricoccus</taxon>
    </lineage>
</organism>
<dbReference type="InterPro" id="IPR051916">
    <property type="entry name" value="GPI-anchor_lipid_remodeler"/>
</dbReference>
<feature type="domain" description="Endonuclease/exonuclease/phosphatase" evidence="1">
    <location>
        <begin position="4"/>
        <end position="270"/>
    </location>
</feature>
<name>A0ABV6IL57_9PROT</name>
<keyword evidence="3" id="KW-1185">Reference proteome</keyword>
<dbReference type="RefSeq" id="WP_377048084.1">
    <property type="nucleotide sequence ID" value="NZ_JBHLVZ010000001.1"/>
</dbReference>
<dbReference type="EMBL" id="JBHLVZ010000001">
    <property type="protein sequence ID" value="MFC0384067.1"/>
    <property type="molecule type" value="Genomic_DNA"/>
</dbReference>
<evidence type="ECO:0000313" key="2">
    <source>
        <dbReference type="EMBL" id="MFC0384067.1"/>
    </source>
</evidence>
<dbReference type="Pfam" id="PF03372">
    <property type="entry name" value="Exo_endo_phos"/>
    <property type="match status" value="1"/>
</dbReference>
<keyword evidence="2" id="KW-0255">Endonuclease</keyword>
<gene>
    <name evidence="2" type="ORF">ACFFIC_00700</name>
</gene>
<accession>A0ABV6IL57</accession>
<reference evidence="2 3" key="1">
    <citation type="submission" date="2024-09" db="EMBL/GenBank/DDBJ databases">
        <authorList>
            <person name="Sun Q."/>
            <person name="Mori K."/>
        </authorList>
    </citation>
    <scope>NUCLEOTIDE SEQUENCE [LARGE SCALE GENOMIC DNA]</scope>
    <source>
        <strain evidence="2 3">CCM 7468</strain>
    </source>
</reference>
<sequence length="283" mass="31216">MQIATWNVQWGLGMDGRADLARIIAHARSLADFDVLCLQELSDNLPDLKGNRGENQFAEVADLLPGFQAIAGAGLEVMGEGGAVRRFGNMILSRLPVCQVLRHTLPWPGGGPHSMPRMLLEATVLTTFGPVRIMTTHLEYHSAEHRRLQVEAIRVAHALAHDRAARPREPGTGAYALQPHPSSAILTGDFNMPPSDPTKRHLSAPLERGAPPFLDSWEIRHGGAPHPPSFCITDQTYGQPHCCDYIFVTEDLAPRVHSVRYDTETRLSDHQPVILTLDCRAEE</sequence>
<dbReference type="GO" id="GO:0004519">
    <property type="term" value="F:endonuclease activity"/>
    <property type="evidence" value="ECO:0007669"/>
    <property type="project" value="UniProtKB-KW"/>
</dbReference>
<protein>
    <submittedName>
        <fullName evidence="2">Endonuclease/exonuclease/phosphatase family protein</fullName>
    </submittedName>
</protein>
<dbReference type="PANTHER" id="PTHR14859">
    <property type="entry name" value="CALCOFLUOR WHITE HYPERSENSITIVE PROTEIN PRECURSOR"/>
    <property type="match status" value="1"/>
</dbReference>
<dbReference type="InterPro" id="IPR005135">
    <property type="entry name" value="Endo/exonuclease/phosphatase"/>
</dbReference>
<evidence type="ECO:0000259" key="1">
    <source>
        <dbReference type="Pfam" id="PF03372"/>
    </source>
</evidence>
<dbReference type="Gene3D" id="3.60.10.10">
    <property type="entry name" value="Endonuclease/exonuclease/phosphatase"/>
    <property type="match status" value="1"/>
</dbReference>
<dbReference type="InterPro" id="IPR036691">
    <property type="entry name" value="Endo/exonu/phosph_ase_sf"/>
</dbReference>
<evidence type="ECO:0000313" key="3">
    <source>
        <dbReference type="Proteomes" id="UP001589789"/>
    </source>
</evidence>
<proteinExistence type="predicted"/>
<dbReference type="Proteomes" id="UP001589789">
    <property type="component" value="Unassembled WGS sequence"/>
</dbReference>
<dbReference type="SUPFAM" id="SSF56219">
    <property type="entry name" value="DNase I-like"/>
    <property type="match status" value="1"/>
</dbReference>
<keyword evidence="2" id="KW-0540">Nuclease</keyword>
<comment type="caution">
    <text evidence="2">The sequence shown here is derived from an EMBL/GenBank/DDBJ whole genome shotgun (WGS) entry which is preliminary data.</text>
</comment>
<keyword evidence="2" id="KW-0378">Hydrolase</keyword>
<dbReference type="PANTHER" id="PTHR14859:SF0">
    <property type="entry name" value="ENDONUCLEASE_EXONUCLEASE_PHOSPHATASE FAMILY PROTEIN, EXPRESSED"/>
    <property type="match status" value="1"/>
</dbReference>